<dbReference type="AlphaFoldDB" id="A0A075G0S3"/>
<dbReference type="EMBL" id="KF900512">
    <property type="protein sequence ID" value="AIE97605.1"/>
    <property type="molecule type" value="Genomic_DNA"/>
</dbReference>
<name>A0A075G0S3_9ARCH</name>
<proteinExistence type="predicted"/>
<dbReference type="PANTHER" id="PTHR43031">
    <property type="entry name" value="FAD-DEPENDENT OXIDOREDUCTASE"/>
    <property type="match status" value="1"/>
</dbReference>
<dbReference type="InterPro" id="IPR001763">
    <property type="entry name" value="Rhodanese-like_dom"/>
</dbReference>
<dbReference type="Pfam" id="PF00581">
    <property type="entry name" value="Rhodanese"/>
    <property type="match status" value="1"/>
</dbReference>
<dbReference type="InterPro" id="IPR036873">
    <property type="entry name" value="Rhodanese-like_dom_sf"/>
</dbReference>
<sequence>MPFMADTISVSELKQTLDQFVVIDVREQDELANGTIDGSTHMPLGLAIRNVKQGKIDDLKEKKICTFCASGYRANIAANELASAGFNVKNLEGGFMAWQKA</sequence>
<dbReference type="SMART" id="SM00450">
    <property type="entry name" value="RHOD"/>
    <property type="match status" value="1"/>
</dbReference>
<accession>A0A075G0S3</accession>
<dbReference type="CDD" id="cd00158">
    <property type="entry name" value="RHOD"/>
    <property type="match status" value="1"/>
</dbReference>
<organism evidence="2">
    <name type="scientific">uncultured marine thaumarchaeote KM3_01_F07</name>
    <dbReference type="NCBI Taxonomy" id="1455953"/>
    <lineage>
        <taxon>Archaea</taxon>
        <taxon>Nitrososphaerota</taxon>
        <taxon>environmental samples</taxon>
    </lineage>
</organism>
<dbReference type="PANTHER" id="PTHR43031:SF1">
    <property type="entry name" value="PYRIDINE NUCLEOTIDE-DISULPHIDE OXIDOREDUCTASE"/>
    <property type="match status" value="1"/>
</dbReference>
<reference evidence="2" key="1">
    <citation type="journal article" date="2014" name="Genome Biol. Evol.">
        <title>Pangenome evidence for extensive interdomain horizontal transfer affecting lineage core and shell genes in uncultured planktonic thaumarchaeota and euryarchaeota.</title>
        <authorList>
            <person name="Deschamps P."/>
            <person name="Zivanovic Y."/>
            <person name="Moreira D."/>
            <person name="Rodriguez-Valera F."/>
            <person name="Lopez-Garcia P."/>
        </authorList>
    </citation>
    <scope>NUCLEOTIDE SEQUENCE</scope>
</reference>
<dbReference type="SUPFAM" id="SSF52821">
    <property type="entry name" value="Rhodanese/Cell cycle control phosphatase"/>
    <property type="match status" value="1"/>
</dbReference>
<evidence type="ECO:0000313" key="2">
    <source>
        <dbReference type="EMBL" id="AIE97605.1"/>
    </source>
</evidence>
<dbReference type="PROSITE" id="PS50206">
    <property type="entry name" value="RHODANESE_3"/>
    <property type="match status" value="1"/>
</dbReference>
<evidence type="ECO:0000259" key="1">
    <source>
        <dbReference type="PROSITE" id="PS50206"/>
    </source>
</evidence>
<feature type="domain" description="Rhodanese" evidence="1">
    <location>
        <begin position="16"/>
        <end position="100"/>
    </location>
</feature>
<dbReference type="Gene3D" id="3.40.250.10">
    <property type="entry name" value="Rhodanese-like domain"/>
    <property type="match status" value="1"/>
</dbReference>
<protein>
    <submittedName>
        <fullName evidence="2">Rhodanese domain-containing protein</fullName>
    </submittedName>
</protein>
<dbReference type="InterPro" id="IPR050229">
    <property type="entry name" value="GlpE_sulfurtransferase"/>
</dbReference>